<protein>
    <submittedName>
        <fullName evidence="1">Uncharacterized protein</fullName>
    </submittedName>
</protein>
<evidence type="ECO:0000313" key="2">
    <source>
        <dbReference type="Proteomes" id="UP000596351"/>
    </source>
</evidence>
<organism evidence="1 2">
    <name type="scientific">Rhizobium rosettiformans</name>
    <dbReference type="NCBI Taxonomy" id="1368430"/>
    <lineage>
        <taxon>Bacteria</taxon>
        <taxon>Pseudomonadati</taxon>
        <taxon>Pseudomonadota</taxon>
        <taxon>Alphaproteobacteria</taxon>
        <taxon>Hyphomicrobiales</taxon>
        <taxon>Rhizobiaceae</taxon>
        <taxon>Rhizobium/Agrobacterium group</taxon>
        <taxon>Rhizobium</taxon>
    </lineage>
</organism>
<proteinExistence type="predicted"/>
<reference evidence="1 2" key="1">
    <citation type="submission" date="2018-09" db="EMBL/GenBank/DDBJ databases">
        <title>Rhizobium sp. MAE2-X.</title>
        <authorList>
            <person name="Lee Y."/>
            <person name="Jeon C.O."/>
        </authorList>
    </citation>
    <scope>NUCLEOTIDE SEQUENCE [LARGE SCALE GENOMIC DNA]</scope>
    <source>
        <strain evidence="1 2">MAE2-X</strain>
    </source>
</reference>
<gene>
    <name evidence="1" type="ORF">D4A92_09550</name>
</gene>
<name>A0ABX7EWA9_9HYPH</name>
<dbReference type="EMBL" id="CP032405">
    <property type="protein sequence ID" value="QRF51662.1"/>
    <property type="molecule type" value="Genomic_DNA"/>
</dbReference>
<dbReference type="Proteomes" id="UP000596351">
    <property type="component" value="Chromosome"/>
</dbReference>
<accession>A0ABX7EWA9</accession>
<evidence type="ECO:0000313" key="1">
    <source>
        <dbReference type="EMBL" id="QRF51662.1"/>
    </source>
</evidence>
<keyword evidence="2" id="KW-1185">Reference proteome</keyword>
<sequence>MMTEFQKRLEANIRESLRFAVGEVQDDAVAHMVAGVNAVLNHPSAPILQSTEVPEIDGGRFEEWTLQDFAWQCRMQAREQLDPELSRFMAALAKRLSALAAKPQTRSEVA</sequence>
<dbReference type="RefSeq" id="WP_203019524.1">
    <property type="nucleotide sequence ID" value="NZ_CP032405.1"/>
</dbReference>